<evidence type="ECO:0000313" key="2">
    <source>
        <dbReference type="Proteomes" id="UP000239720"/>
    </source>
</evidence>
<accession>A0A2S8RCI4</accession>
<reference evidence="1 2" key="1">
    <citation type="journal article" date="2018" name="Syst. Appl. Microbiol.">
        <title>Characterization and high-quality draft genome sequence of Herbivorax saccincola A7, an anaerobic, alkaliphilic, thermophilic, cellulolytic, and xylanolytic bacterium.</title>
        <authorList>
            <person name="Aikawa S."/>
            <person name="Baramee S."/>
            <person name="Sermsathanaswadi J."/>
            <person name="Thianheng P."/>
            <person name="Tachaapaikoon C."/>
            <person name="Shikata A."/>
            <person name="Waeonukul R."/>
            <person name="Pason P."/>
            <person name="Ratanakhanokchai K."/>
            <person name="Kosugi A."/>
        </authorList>
    </citation>
    <scope>NUCLEOTIDE SEQUENCE [LARGE SCALE GENOMIC DNA]</scope>
    <source>
        <strain evidence="1 2">A7</strain>
    </source>
</reference>
<proteinExistence type="predicted"/>
<gene>
    <name evidence="1" type="ORF">B9R14_12610</name>
</gene>
<evidence type="ECO:0000313" key="1">
    <source>
        <dbReference type="EMBL" id="PQQ67506.1"/>
    </source>
</evidence>
<protein>
    <submittedName>
        <fullName evidence="1">Uncharacterized protein</fullName>
    </submittedName>
</protein>
<name>A0A2S8RCI4_9FIRM</name>
<organism evidence="1 2">
    <name type="scientific">Acetivibrio saccincola</name>
    <dbReference type="NCBI Taxonomy" id="1677857"/>
    <lineage>
        <taxon>Bacteria</taxon>
        <taxon>Bacillati</taxon>
        <taxon>Bacillota</taxon>
        <taxon>Clostridia</taxon>
        <taxon>Eubacteriales</taxon>
        <taxon>Oscillospiraceae</taxon>
        <taxon>Acetivibrio</taxon>
    </lineage>
</organism>
<dbReference type="EMBL" id="NEMB01000003">
    <property type="protein sequence ID" value="PQQ67506.1"/>
    <property type="molecule type" value="Genomic_DNA"/>
</dbReference>
<comment type="caution">
    <text evidence="1">The sequence shown here is derived from an EMBL/GenBank/DDBJ whole genome shotgun (WGS) entry which is preliminary data.</text>
</comment>
<dbReference type="AlphaFoldDB" id="A0A2S8RCI4"/>
<dbReference type="Proteomes" id="UP000239720">
    <property type="component" value="Unassembled WGS sequence"/>
</dbReference>
<sequence>MFLKKFYLMPALYHQETDGFGNIRMRIKRINLDSSEIEILNEDKYVQYSIIGEKIVLCPIKIFHITKQKIL</sequence>